<gene>
    <name evidence="1" type="ORF">CONPUDRAFT_154258</name>
</gene>
<comment type="caution">
    <text evidence="1">The sequence shown here is derived from an EMBL/GenBank/DDBJ whole genome shotgun (WGS) entry which is preliminary data.</text>
</comment>
<name>A0A5M3MLV7_CONPW</name>
<evidence type="ECO:0000313" key="2">
    <source>
        <dbReference type="Proteomes" id="UP000053558"/>
    </source>
</evidence>
<evidence type="ECO:0008006" key="3">
    <source>
        <dbReference type="Google" id="ProtNLM"/>
    </source>
</evidence>
<sequence>MANQPYMYMRGLSIVSLLCTPQGYPSSLPPPQQDIAFEFSAISKEEDSDGLCIGTSLSVPEWGHSSYQHSSESRMGTAEFITDEIITATEVEETYLPSPADDLLSLFYSALWVAAYNRDDNQPNVPIHLQILRQDLAGVKRGRVHAERTVVGYQILKASKYGDFLPKCQTFLKPWEAKIRRLAVDWEEMLEKDTGVKPLEEHFSSFYERGFLDYVELMDAVSAEQALQDAITTAPPPKLPAVTAYDGIRVSEWLAMMERRI</sequence>
<dbReference type="Proteomes" id="UP000053558">
    <property type="component" value="Unassembled WGS sequence"/>
</dbReference>
<evidence type="ECO:0000313" key="1">
    <source>
        <dbReference type="EMBL" id="EIW80212.1"/>
    </source>
</evidence>
<keyword evidence="2" id="KW-1185">Reference proteome</keyword>
<reference evidence="2" key="1">
    <citation type="journal article" date="2012" name="Science">
        <title>The Paleozoic origin of enzymatic lignin decomposition reconstructed from 31 fungal genomes.</title>
        <authorList>
            <person name="Floudas D."/>
            <person name="Binder M."/>
            <person name="Riley R."/>
            <person name="Barry K."/>
            <person name="Blanchette R.A."/>
            <person name="Henrissat B."/>
            <person name="Martinez A.T."/>
            <person name="Otillar R."/>
            <person name="Spatafora J.W."/>
            <person name="Yadav J.S."/>
            <person name="Aerts A."/>
            <person name="Benoit I."/>
            <person name="Boyd A."/>
            <person name="Carlson A."/>
            <person name="Copeland A."/>
            <person name="Coutinho P.M."/>
            <person name="de Vries R.P."/>
            <person name="Ferreira P."/>
            <person name="Findley K."/>
            <person name="Foster B."/>
            <person name="Gaskell J."/>
            <person name="Glotzer D."/>
            <person name="Gorecki P."/>
            <person name="Heitman J."/>
            <person name="Hesse C."/>
            <person name="Hori C."/>
            <person name="Igarashi K."/>
            <person name="Jurgens J.A."/>
            <person name="Kallen N."/>
            <person name="Kersten P."/>
            <person name="Kohler A."/>
            <person name="Kuees U."/>
            <person name="Kumar T.K.A."/>
            <person name="Kuo A."/>
            <person name="LaButti K."/>
            <person name="Larrondo L.F."/>
            <person name="Lindquist E."/>
            <person name="Ling A."/>
            <person name="Lombard V."/>
            <person name="Lucas S."/>
            <person name="Lundell T."/>
            <person name="Martin R."/>
            <person name="McLaughlin D.J."/>
            <person name="Morgenstern I."/>
            <person name="Morin E."/>
            <person name="Murat C."/>
            <person name="Nagy L.G."/>
            <person name="Nolan M."/>
            <person name="Ohm R.A."/>
            <person name="Patyshakuliyeva A."/>
            <person name="Rokas A."/>
            <person name="Ruiz-Duenas F.J."/>
            <person name="Sabat G."/>
            <person name="Salamov A."/>
            <person name="Samejima M."/>
            <person name="Schmutz J."/>
            <person name="Slot J.C."/>
            <person name="St John F."/>
            <person name="Stenlid J."/>
            <person name="Sun H."/>
            <person name="Sun S."/>
            <person name="Syed K."/>
            <person name="Tsang A."/>
            <person name="Wiebenga A."/>
            <person name="Young D."/>
            <person name="Pisabarro A."/>
            <person name="Eastwood D.C."/>
            <person name="Martin F."/>
            <person name="Cullen D."/>
            <person name="Grigoriev I.V."/>
            <person name="Hibbett D.S."/>
        </authorList>
    </citation>
    <scope>NUCLEOTIDE SEQUENCE [LARGE SCALE GENOMIC DNA]</scope>
    <source>
        <strain evidence="2">RWD-64-598 SS2</strain>
    </source>
</reference>
<organism evidence="1 2">
    <name type="scientific">Coniophora puteana (strain RWD-64-598)</name>
    <name type="common">Brown rot fungus</name>
    <dbReference type="NCBI Taxonomy" id="741705"/>
    <lineage>
        <taxon>Eukaryota</taxon>
        <taxon>Fungi</taxon>
        <taxon>Dikarya</taxon>
        <taxon>Basidiomycota</taxon>
        <taxon>Agaricomycotina</taxon>
        <taxon>Agaricomycetes</taxon>
        <taxon>Agaricomycetidae</taxon>
        <taxon>Boletales</taxon>
        <taxon>Coniophorineae</taxon>
        <taxon>Coniophoraceae</taxon>
        <taxon>Coniophora</taxon>
    </lineage>
</organism>
<dbReference type="AlphaFoldDB" id="A0A5M3MLV7"/>
<proteinExistence type="predicted"/>
<dbReference type="RefSeq" id="XP_007769214.1">
    <property type="nucleotide sequence ID" value="XM_007771024.1"/>
</dbReference>
<protein>
    <recommendedName>
        <fullName evidence="3">Fungal-type protein kinase domain-containing protein</fullName>
    </recommendedName>
</protein>
<dbReference type="EMBL" id="JH711579">
    <property type="protein sequence ID" value="EIW80212.1"/>
    <property type="molecule type" value="Genomic_DNA"/>
</dbReference>
<accession>A0A5M3MLV7</accession>
<dbReference type="GeneID" id="19203240"/>
<dbReference type="KEGG" id="cput:CONPUDRAFT_154258"/>